<accession>A0AAW0DZ55</accession>
<comment type="caution">
    <text evidence="4">The sequence shown here is derived from an EMBL/GenBank/DDBJ whole genome shotgun (WGS) entry which is preliminary data.</text>
</comment>
<keyword evidence="1" id="KW-0808">Transferase</keyword>
<sequence>MSSARWDRHGEEYRRQLGDSEIAYYYPSLQNGLGDMFLHIAFRADKTSMSSDRVIRAWAIIRSRHPLLMCKVVESESGPQYSFTPNADVNAALKESEAALYFKSEGKDALIFNYMNGPRTLSSTQLSYLVISTSDSPSAEQDEYDLLMCAPHFLGDGASLHQCTHELLSLLSSPKSLSELEQELLVPPNWDEMLPIAVEHRLPSPGNRLAKAASKVNLIKTLEREIGGHTLPRKQRGPPRTVLNEISFTEAQTSAILAKCKSHGVTVNHAVFVLCNIAWARCNTKREKTEHPLMIYTAINLRPFLSPHPTSTYWFVALSYYNVVLPAFLPAKPSAFWLRAQSVKSQTRKIVQSPFLPSRALEMAKIRASRAQGKPMSFPRLVEEEKEKSSLRPPPSACLLGLSLIGNLDVTYKRSELGSMELHNVTTASRQKAGGMLLLEHTFGKKLWFHLFWDEMGFEEGRIEEFWAKLEDTVVEFLT</sequence>
<dbReference type="Gene3D" id="3.30.559.10">
    <property type="entry name" value="Chloramphenicol acetyltransferase-like domain"/>
    <property type="match status" value="1"/>
</dbReference>
<keyword evidence="5" id="KW-1185">Reference proteome</keyword>
<evidence type="ECO:0000256" key="1">
    <source>
        <dbReference type="ARBA" id="ARBA00022679"/>
    </source>
</evidence>
<dbReference type="InterPro" id="IPR031641">
    <property type="entry name" value="PapA_C"/>
</dbReference>
<name>A0AAW0DZ55_9AGAR</name>
<protein>
    <recommendedName>
        <fullName evidence="3">Phthiocerol/phthiodiolone dimycocerosyl transferase C-terminal domain-containing protein</fullName>
    </recommendedName>
</protein>
<dbReference type="Proteomes" id="UP001383192">
    <property type="component" value="Unassembled WGS sequence"/>
</dbReference>
<organism evidence="4 5">
    <name type="scientific">Paramarasmius palmivorus</name>
    <dbReference type="NCBI Taxonomy" id="297713"/>
    <lineage>
        <taxon>Eukaryota</taxon>
        <taxon>Fungi</taxon>
        <taxon>Dikarya</taxon>
        <taxon>Basidiomycota</taxon>
        <taxon>Agaricomycotina</taxon>
        <taxon>Agaricomycetes</taxon>
        <taxon>Agaricomycetidae</taxon>
        <taxon>Agaricales</taxon>
        <taxon>Marasmiineae</taxon>
        <taxon>Marasmiaceae</taxon>
        <taxon>Paramarasmius</taxon>
    </lineage>
</organism>
<dbReference type="PANTHER" id="PTHR28037:SF1">
    <property type="entry name" value="ALCOHOL O-ACETYLTRANSFERASE 1-RELATED"/>
    <property type="match status" value="1"/>
</dbReference>
<gene>
    <name evidence="4" type="ORF">VNI00_002395</name>
</gene>
<dbReference type="InterPro" id="IPR023213">
    <property type="entry name" value="CAT-like_dom_sf"/>
</dbReference>
<evidence type="ECO:0000256" key="2">
    <source>
        <dbReference type="ARBA" id="ARBA00023315"/>
    </source>
</evidence>
<dbReference type="Gene3D" id="3.30.559.30">
    <property type="entry name" value="Nonribosomal peptide synthetase, condensation domain"/>
    <property type="match status" value="1"/>
</dbReference>
<proteinExistence type="predicted"/>
<feature type="domain" description="Phthiocerol/phthiodiolone dimycocerosyl transferase C-terminal" evidence="3">
    <location>
        <begin position="239"/>
        <end position="323"/>
    </location>
</feature>
<dbReference type="GO" id="GO:0016746">
    <property type="term" value="F:acyltransferase activity"/>
    <property type="evidence" value="ECO:0007669"/>
    <property type="project" value="UniProtKB-KW"/>
</dbReference>
<dbReference type="EMBL" id="JAYKXP010000006">
    <property type="protein sequence ID" value="KAK7056678.1"/>
    <property type="molecule type" value="Genomic_DNA"/>
</dbReference>
<dbReference type="SUPFAM" id="SSF52777">
    <property type="entry name" value="CoA-dependent acyltransferases"/>
    <property type="match status" value="2"/>
</dbReference>
<dbReference type="AlphaFoldDB" id="A0AAW0DZ55"/>
<evidence type="ECO:0000259" key="3">
    <source>
        <dbReference type="Pfam" id="PF16911"/>
    </source>
</evidence>
<keyword evidence="2" id="KW-0012">Acyltransferase</keyword>
<dbReference type="InterPro" id="IPR052058">
    <property type="entry name" value="Alcohol_O-acetyltransferase"/>
</dbReference>
<reference evidence="4 5" key="1">
    <citation type="submission" date="2024-01" db="EMBL/GenBank/DDBJ databases">
        <title>A draft genome for a cacao thread blight-causing isolate of Paramarasmius palmivorus.</title>
        <authorList>
            <person name="Baruah I.K."/>
            <person name="Bukari Y."/>
            <person name="Amoako-Attah I."/>
            <person name="Meinhardt L.W."/>
            <person name="Bailey B.A."/>
            <person name="Cohen S.P."/>
        </authorList>
    </citation>
    <scope>NUCLEOTIDE SEQUENCE [LARGE SCALE GENOMIC DNA]</scope>
    <source>
        <strain evidence="4 5">GH-12</strain>
    </source>
</reference>
<evidence type="ECO:0000313" key="5">
    <source>
        <dbReference type="Proteomes" id="UP001383192"/>
    </source>
</evidence>
<dbReference type="PANTHER" id="PTHR28037">
    <property type="entry name" value="ALCOHOL O-ACETYLTRANSFERASE 1-RELATED"/>
    <property type="match status" value="1"/>
</dbReference>
<dbReference type="Pfam" id="PF16911">
    <property type="entry name" value="PapA_C"/>
    <property type="match status" value="1"/>
</dbReference>
<evidence type="ECO:0000313" key="4">
    <source>
        <dbReference type="EMBL" id="KAK7056678.1"/>
    </source>
</evidence>